<dbReference type="SUPFAM" id="SSF54160">
    <property type="entry name" value="Chromo domain-like"/>
    <property type="match status" value="1"/>
</dbReference>
<reference evidence="2 3" key="1">
    <citation type="submission" date="2024-01" db="EMBL/GenBank/DDBJ databases">
        <title>The complete chloroplast genome sequence of Lithospermum erythrorhizon: insights into the phylogenetic relationship among Boraginaceae species and the maternal lineages of purple gromwells.</title>
        <authorList>
            <person name="Okada T."/>
            <person name="Watanabe K."/>
        </authorList>
    </citation>
    <scope>NUCLEOTIDE SEQUENCE [LARGE SCALE GENOMIC DNA]</scope>
</reference>
<dbReference type="PROSITE" id="PS50013">
    <property type="entry name" value="CHROMO_2"/>
    <property type="match status" value="1"/>
</dbReference>
<sequence>MFKSTRKVYKGLTRRYEGPYEVVQKVGTRSYKLALPPHLKIHPVFHVSLLKPYHRDKEDPSRSESHRAPIANVVSYDKEVDEILADRVIHKRGTPNWTEYYVRWKGLPDSEASWECEHDLWQFRDMIEAYESKA</sequence>
<feature type="domain" description="Chromo" evidence="1">
    <location>
        <begin position="78"/>
        <end position="134"/>
    </location>
</feature>
<dbReference type="InterPro" id="IPR023780">
    <property type="entry name" value="Chromo_domain"/>
</dbReference>
<keyword evidence="3" id="KW-1185">Reference proteome</keyword>
<dbReference type="InterPro" id="IPR056924">
    <property type="entry name" value="SH3_Tf2-1"/>
</dbReference>
<dbReference type="PANTHER" id="PTHR46148:SF52">
    <property type="entry name" value="OS04G0603800 PROTEIN"/>
    <property type="match status" value="1"/>
</dbReference>
<dbReference type="Pfam" id="PF24626">
    <property type="entry name" value="SH3_Tf2-1"/>
    <property type="match status" value="1"/>
</dbReference>
<dbReference type="Gene3D" id="2.40.50.40">
    <property type="match status" value="1"/>
</dbReference>
<evidence type="ECO:0000313" key="3">
    <source>
        <dbReference type="Proteomes" id="UP001454036"/>
    </source>
</evidence>
<protein>
    <recommendedName>
        <fullName evidence="1">Chromo domain-containing protein</fullName>
    </recommendedName>
</protein>
<dbReference type="CDD" id="cd00024">
    <property type="entry name" value="CD_CSD"/>
    <property type="match status" value="1"/>
</dbReference>
<organism evidence="2 3">
    <name type="scientific">Lithospermum erythrorhizon</name>
    <name type="common">Purple gromwell</name>
    <name type="synonym">Lithospermum officinale var. erythrorhizon</name>
    <dbReference type="NCBI Taxonomy" id="34254"/>
    <lineage>
        <taxon>Eukaryota</taxon>
        <taxon>Viridiplantae</taxon>
        <taxon>Streptophyta</taxon>
        <taxon>Embryophyta</taxon>
        <taxon>Tracheophyta</taxon>
        <taxon>Spermatophyta</taxon>
        <taxon>Magnoliopsida</taxon>
        <taxon>eudicotyledons</taxon>
        <taxon>Gunneridae</taxon>
        <taxon>Pentapetalae</taxon>
        <taxon>asterids</taxon>
        <taxon>lamiids</taxon>
        <taxon>Boraginales</taxon>
        <taxon>Boraginaceae</taxon>
        <taxon>Boraginoideae</taxon>
        <taxon>Lithospermeae</taxon>
        <taxon>Lithospermum</taxon>
    </lineage>
</organism>
<dbReference type="Pfam" id="PF00385">
    <property type="entry name" value="Chromo"/>
    <property type="match status" value="1"/>
</dbReference>
<gene>
    <name evidence="2" type="ORF">LIER_07140</name>
</gene>
<dbReference type="InterPro" id="IPR000953">
    <property type="entry name" value="Chromo/chromo_shadow_dom"/>
</dbReference>
<dbReference type="EMBL" id="BAABME010001080">
    <property type="protein sequence ID" value="GAA0147441.1"/>
    <property type="molecule type" value="Genomic_DNA"/>
</dbReference>
<accession>A0AAV3P9Q1</accession>
<dbReference type="SMART" id="SM00298">
    <property type="entry name" value="CHROMO"/>
    <property type="match status" value="1"/>
</dbReference>
<proteinExistence type="predicted"/>
<dbReference type="PANTHER" id="PTHR46148">
    <property type="entry name" value="CHROMO DOMAIN-CONTAINING PROTEIN"/>
    <property type="match status" value="1"/>
</dbReference>
<dbReference type="Proteomes" id="UP001454036">
    <property type="component" value="Unassembled WGS sequence"/>
</dbReference>
<evidence type="ECO:0000259" key="1">
    <source>
        <dbReference type="PROSITE" id="PS50013"/>
    </source>
</evidence>
<name>A0AAV3P9Q1_LITER</name>
<dbReference type="AlphaFoldDB" id="A0AAV3P9Q1"/>
<comment type="caution">
    <text evidence="2">The sequence shown here is derived from an EMBL/GenBank/DDBJ whole genome shotgun (WGS) entry which is preliminary data.</text>
</comment>
<evidence type="ECO:0000313" key="2">
    <source>
        <dbReference type="EMBL" id="GAA0147441.1"/>
    </source>
</evidence>
<dbReference type="InterPro" id="IPR016197">
    <property type="entry name" value="Chromo-like_dom_sf"/>
</dbReference>